<dbReference type="EMBL" id="AFYH01165299">
    <property type="status" value="NOT_ANNOTATED_CDS"/>
    <property type="molecule type" value="Genomic_DNA"/>
</dbReference>
<dbReference type="GO" id="GO:0001817">
    <property type="term" value="P:regulation of cytokine production"/>
    <property type="evidence" value="ECO:0007669"/>
    <property type="project" value="TreeGrafter"/>
</dbReference>
<dbReference type="Pfam" id="PF07686">
    <property type="entry name" value="V-set"/>
    <property type="match status" value="1"/>
</dbReference>
<keyword evidence="3 7" id="KW-0472">Membrane</keyword>
<dbReference type="Bgee" id="ENSLACG00000001091">
    <property type="expression patterns" value="Expressed in pelvic fin"/>
</dbReference>
<dbReference type="InterPro" id="IPR007110">
    <property type="entry name" value="Ig-like_dom"/>
</dbReference>
<proteinExistence type="predicted"/>
<sequence>MASIGQIIFWSMIVVIILLSAIIIIILVLAFSGSRSSFSTTTQRGDIVANFGEDAILECRFVPDGNFDTTEITWTKEGVSGVVHKYVKVKDELKEQNAQFKRRTSLFLDNISRGNASLKLSEVESKDDGTYTCTVSNTKGKGDTCVILRVGAYSSPKLSLEGNLSQVLRCEAPRWSPKPTVTWRDNSSANASSVSDTSIEDDGDGIFKVTSLLKGVKTNNKYSCIIQNQLVRVTANAFLRGSGIKEKISVEFLNSASIPVTHVIFLSIILPLVTSSLIS</sequence>
<dbReference type="PANTHER" id="PTHR24100:SF0">
    <property type="entry name" value="V-SET DOMAIN-CONTAINING T-CELL ACTIVATION INHIBITOR 1"/>
    <property type="match status" value="1"/>
</dbReference>
<dbReference type="GO" id="GO:0009897">
    <property type="term" value="C:external side of plasma membrane"/>
    <property type="evidence" value="ECO:0007669"/>
    <property type="project" value="TreeGrafter"/>
</dbReference>
<evidence type="ECO:0000256" key="5">
    <source>
        <dbReference type="ARBA" id="ARBA00023180"/>
    </source>
</evidence>
<dbReference type="EMBL" id="AFYH01165300">
    <property type="status" value="NOT_ANNOTATED_CDS"/>
    <property type="molecule type" value="Genomic_DNA"/>
</dbReference>
<dbReference type="GO" id="GO:0050863">
    <property type="term" value="P:regulation of T cell activation"/>
    <property type="evidence" value="ECO:0007669"/>
    <property type="project" value="UniProtKB-ARBA"/>
</dbReference>
<reference evidence="10" key="1">
    <citation type="submission" date="2011-08" db="EMBL/GenBank/DDBJ databases">
        <title>The draft genome of Latimeria chalumnae.</title>
        <authorList>
            <person name="Di Palma F."/>
            <person name="Alfoldi J."/>
            <person name="Johnson J."/>
            <person name="Berlin A."/>
            <person name="Gnerre S."/>
            <person name="Jaffe D."/>
            <person name="MacCallum I."/>
            <person name="Young S."/>
            <person name="Walker B.J."/>
            <person name="Lander E."/>
            <person name="Lindblad-Toh K."/>
        </authorList>
    </citation>
    <scope>NUCLEOTIDE SEQUENCE [LARGE SCALE GENOMIC DNA]</scope>
    <source>
        <strain evidence="10">Wild caught</strain>
    </source>
</reference>
<evidence type="ECO:0000256" key="1">
    <source>
        <dbReference type="ARBA" id="ARBA00004370"/>
    </source>
</evidence>
<feature type="domain" description="Ig-like" evidence="8">
    <location>
        <begin position="36"/>
        <end position="159"/>
    </location>
</feature>
<feature type="transmembrane region" description="Helical" evidence="7">
    <location>
        <begin position="7"/>
        <end position="31"/>
    </location>
</feature>
<dbReference type="SMART" id="SM00409">
    <property type="entry name" value="IG"/>
    <property type="match status" value="1"/>
</dbReference>
<dbReference type="AlphaFoldDB" id="H2ZUZ6"/>
<dbReference type="InterPro" id="IPR003599">
    <property type="entry name" value="Ig_sub"/>
</dbReference>
<evidence type="ECO:0000313" key="10">
    <source>
        <dbReference type="Proteomes" id="UP000008672"/>
    </source>
</evidence>
<comment type="subcellular location">
    <subcellularLocation>
        <location evidence="1">Membrane</location>
    </subcellularLocation>
</comment>
<dbReference type="GO" id="GO:1903037">
    <property type="term" value="P:regulation of leukocyte cell-cell adhesion"/>
    <property type="evidence" value="ECO:0007669"/>
    <property type="project" value="UniProtKB-ARBA"/>
</dbReference>
<evidence type="ECO:0000256" key="7">
    <source>
        <dbReference type="SAM" id="Phobius"/>
    </source>
</evidence>
<dbReference type="SUPFAM" id="SSF48726">
    <property type="entry name" value="Immunoglobulin"/>
    <property type="match status" value="2"/>
</dbReference>
<dbReference type="Pfam" id="PF22705">
    <property type="entry name" value="C2-set_3"/>
    <property type="match status" value="1"/>
</dbReference>
<dbReference type="Gene3D" id="2.60.40.10">
    <property type="entry name" value="Immunoglobulins"/>
    <property type="match status" value="2"/>
</dbReference>
<dbReference type="GeneTree" id="ENSGT00940000157300"/>
<dbReference type="PROSITE" id="PS50835">
    <property type="entry name" value="IG_LIKE"/>
    <property type="match status" value="2"/>
</dbReference>
<reference evidence="9" key="2">
    <citation type="submission" date="2025-08" db="UniProtKB">
        <authorList>
            <consortium name="Ensembl"/>
        </authorList>
    </citation>
    <scope>IDENTIFICATION</scope>
</reference>
<dbReference type="eggNOG" id="ENOG502S286">
    <property type="taxonomic scope" value="Eukaryota"/>
</dbReference>
<dbReference type="HOGENOM" id="CLU_013137_8_6_1"/>
<dbReference type="SMART" id="SM00406">
    <property type="entry name" value="IGv"/>
    <property type="match status" value="1"/>
</dbReference>
<reference evidence="9" key="3">
    <citation type="submission" date="2025-09" db="UniProtKB">
        <authorList>
            <consortium name="Ensembl"/>
        </authorList>
    </citation>
    <scope>IDENTIFICATION</scope>
</reference>
<evidence type="ECO:0000259" key="8">
    <source>
        <dbReference type="PROSITE" id="PS50835"/>
    </source>
</evidence>
<accession>H2ZUZ6</accession>
<gene>
    <name evidence="9" type="primary">VTCN1</name>
</gene>
<dbReference type="InterPro" id="IPR053896">
    <property type="entry name" value="BTN3A2-like_Ig-C"/>
</dbReference>
<dbReference type="InterPro" id="IPR036179">
    <property type="entry name" value="Ig-like_dom_sf"/>
</dbReference>
<dbReference type="InterPro" id="IPR050504">
    <property type="entry name" value="IgSF_BTN/MOG"/>
</dbReference>
<dbReference type="InterPro" id="IPR003598">
    <property type="entry name" value="Ig_sub2"/>
</dbReference>
<keyword evidence="6" id="KW-0393">Immunoglobulin domain</keyword>
<evidence type="ECO:0000256" key="4">
    <source>
        <dbReference type="ARBA" id="ARBA00023157"/>
    </source>
</evidence>
<keyword evidence="2" id="KW-0732">Signal</keyword>
<name>H2ZUZ6_LATCH</name>
<dbReference type="PANTHER" id="PTHR24100">
    <property type="entry name" value="BUTYROPHILIN"/>
    <property type="match status" value="1"/>
</dbReference>
<dbReference type="SMART" id="SM00408">
    <property type="entry name" value="IGc2"/>
    <property type="match status" value="1"/>
</dbReference>
<dbReference type="GO" id="GO:0005102">
    <property type="term" value="F:signaling receptor binding"/>
    <property type="evidence" value="ECO:0007669"/>
    <property type="project" value="TreeGrafter"/>
</dbReference>
<dbReference type="FunCoup" id="H2ZUZ6">
    <property type="interactions" value="242"/>
</dbReference>
<dbReference type="FunFam" id="2.60.40.10:FF:000142">
    <property type="entry name" value="V-set domain-containing T-cell activation inhibitor 1"/>
    <property type="match status" value="1"/>
</dbReference>
<evidence type="ECO:0000256" key="3">
    <source>
        <dbReference type="ARBA" id="ARBA00023136"/>
    </source>
</evidence>
<keyword evidence="10" id="KW-1185">Reference proteome</keyword>
<organism evidence="9 10">
    <name type="scientific">Latimeria chalumnae</name>
    <name type="common">Coelacanth</name>
    <dbReference type="NCBI Taxonomy" id="7897"/>
    <lineage>
        <taxon>Eukaryota</taxon>
        <taxon>Metazoa</taxon>
        <taxon>Chordata</taxon>
        <taxon>Craniata</taxon>
        <taxon>Vertebrata</taxon>
        <taxon>Euteleostomi</taxon>
        <taxon>Coelacanthiformes</taxon>
        <taxon>Coelacanthidae</taxon>
        <taxon>Latimeria</taxon>
    </lineage>
</organism>
<dbReference type="Ensembl" id="ENSLACT00000001228.1">
    <property type="protein sequence ID" value="ENSLACP00000001217.1"/>
    <property type="gene ID" value="ENSLACG00000001091.1"/>
</dbReference>
<dbReference type="OMA" id="CYIVTSK"/>
<keyword evidence="7" id="KW-1133">Transmembrane helix</keyword>
<dbReference type="GO" id="GO:0050852">
    <property type="term" value="P:T cell receptor signaling pathway"/>
    <property type="evidence" value="ECO:0007669"/>
    <property type="project" value="TreeGrafter"/>
</dbReference>
<feature type="domain" description="Ig-like" evidence="8">
    <location>
        <begin position="161"/>
        <end position="234"/>
    </location>
</feature>
<dbReference type="InParanoid" id="H2ZUZ6"/>
<dbReference type="InterPro" id="IPR013106">
    <property type="entry name" value="Ig_V-set"/>
</dbReference>
<evidence type="ECO:0000313" key="9">
    <source>
        <dbReference type="Ensembl" id="ENSLACP00000001217.1"/>
    </source>
</evidence>
<keyword evidence="7" id="KW-0812">Transmembrane</keyword>
<keyword evidence="4" id="KW-1015">Disulfide bond</keyword>
<evidence type="ECO:0000256" key="6">
    <source>
        <dbReference type="ARBA" id="ARBA00023319"/>
    </source>
</evidence>
<dbReference type="Proteomes" id="UP000008672">
    <property type="component" value="Unassembled WGS sequence"/>
</dbReference>
<keyword evidence="5" id="KW-0325">Glycoprotein</keyword>
<protein>
    <submittedName>
        <fullName evidence="9">V-set domain containing T cell activation inhibitor 1</fullName>
    </submittedName>
</protein>
<evidence type="ECO:0000256" key="2">
    <source>
        <dbReference type="ARBA" id="ARBA00022729"/>
    </source>
</evidence>
<dbReference type="InterPro" id="IPR013783">
    <property type="entry name" value="Ig-like_fold"/>
</dbReference>
<dbReference type="STRING" id="7897.ENSLACP00000001217"/>